<sequence length="127" mass="14345">MSAQTTNTGPKPPIPGSNHQCRRNDQYWAQTTNTGPNHQYRPKPPISGQTTEYRQTNQYFGPEQTNIGANHWDGAQSLELQYQAKRASPKAPIPGTHHQYDPKPQGRGQTMWAHPNQDIQDNNQDEA</sequence>
<dbReference type="WBParaSite" id="jg12313">
    <property type="protein sequence ID" value="jg12313"/>
    <property type="gene ID" value="jg12313"/>
</dbReference>
<proteinExistence type="predicted"/>
<evidence type="ECO:0000313" key="3">
    <source>
        <dbReference type="WBParaSite" id="jg12313"/>
    </source>
</evidence>
<evidence type="ECO:0000313" key="2">
    <source>
        <dbReference type="Proteomes" id="UP000887574"/>
    </source>
</evidence>
<evidence type="ECO:0000256" key="1">
    <source>
        <dbReference type="SAM" id="MobiDB-lite"/>
    </source>
</evidence>
<feature type="compositionally biased region" description="Polar residues" evidence="1">
    <location>
        <begin position="117"/>
        <end position="127"/>
    </location>
</feature>
<feature type="region of interest" description="Disordered" evidence="1">
    <location>
        <begin position="1"/>
        <end position="70"/>
    </location>
</feature>
<name>A0A915CUB3_9BILA</name>
<reference evidence="3" key="1">
    <citation type="submission" date="2022-11" db="UniProtKB">
        <authorList>
            <consortium name="WormBaseParasite"/>
        </authorList>
    </citation>
    <scope>IDENTIFICATION</scope>
</reference>
<feature type="compositionally biased region" description="Polar residues" evidence="1">
    <location>
        <begin position="47"/>
        <end position="68"/>
    </location>
</feature>
<organism evidence="2 3">
    <name type="scientific">Ditylenchus dipsaci</name>
    <dbReference type="NCBI Taxonomy" id="166011"/>
    <lineage>
        <taxon>Eukaryota</taxon>
        <taxon>Metazoa</taxon>
        <taxon>Ecdysozoa</taxon>
        <taxon>Nematoda</taxon>
        <taxon>Chromadorea</taxon>
        <taxon>Rhabditida</taxon>
        <taxon>Tylenchina</taxon>
        <taxon>Tylenchomorpha</taxon>
        <taxon>Sphaerularioidea</taxon>
        <taxon>Anguinidae</taxon>
        <taxon>Anguininae</taxon>
        <taxon>Ditylenchus</taxon>
    </lineage>
</organism>
<feature type="compositionally biased region" description="Polar residues" evidence="1">
    <location>
        <begin position="27"/>
        <end position="37"/>
    </location>
</feature>
<dbReference type="AlphaFoldDB" id="A0A915CUB3"/>
<dbReference type="Proteomes" id="UP000887574">
    <property type="component" value="Unplaced"/>
</dbReference>
<keyword evidence="2" id="KW-1185">Reference proteome</keyword>
<accession>A0A915CUB3</accession>
<feature type="region of interest" description="Disordered" evidence="1">
    <location>
        <begin position="83"/>
        <end position="127"/>
    </location>
</feature>
<protein>
    <submittedName>
        <fullName evidence="3">Uncharacterized protein</fullName>
    </submittedName>
</protein>